<gene>
    <name evidence="3" type="ORF">O9G_002024</name>
</gene>
<evidence type="ECO:0000259" key="2">
    <source>
        <dbReference type="Pfam" id="PF01764"/>
    </source>
</evidence>
<dbReference type="OrthoDB" id="426718at2759"/>
<reference evidence="3 4" key="1">
    <citation type="journal article" date="2013" name="Curr. Biol.">
        <title>Shared signatures of parasitism and phylogenomics unite Cryptomycota and microsporidia.</title>
        <authorList>
            <person name="James T.Y."/>
            <person name="Pelin A."/>
            <person name="Bonen L."/>
            <person name="Ahrendt S."/>
            <person name="Sain D."/>
            <person name="Corradi N."/>
            <person name="Stajich J.E."/>
        </authorList>
    </citation>
    <scope>NUCLEOTIDE SEQUENCE [LARGE SCALE GENOMIC DNA]</scope>
    <source>
        <strain evidence="3 4">CSF55</strain>
    </source>
</reference>
<dbReference type="Gene3D" id="3.40.50.1820">
    <property type="entry name" value="alpha/beta hydrolase"/>
    <property type="match status" value="1"/>
</dbReference>
<keyword evidence="4" id="KW-1185">Reference proteome</keyword>
<dbReference type="HOGENOM" id="CLU_735993_0_0_1"/>
<dbReference type="Proteomes" id="UP000030755">
    <property type="component" value="Unassembled WGS sequence"/>
</dbReference>
<dbReference type="AlphaFoldDB" id="A0A075B241"/>
<dbReference type="PANTHER" id="PTHR45856:SF24">
    <property type="entry name" value="FUNGAL LIPASE-LIKE DOMAIN-CONTAINING PROTEIN"/>
    <property type="match status" value="1"/>
</dbReference>
<keyword evidence="1" id="KW-0732">Signal</keyword>
<accession>A0A075B241</accession>
<name>A0A075B241_ROZAC</name>
<evidence type="ECO:0000256" key="1">
    <source>
        <dbReference type="SAM" id="SignalP"/>
    </source>
</evidence>
<dbReference type="InterPro" id="IPR051218">
    <property type="entry name" value="Sec_MonoDiacylglyc_Lipase"/>
</dbReference>
<feature type="signal peptide" evidence="1">
    <location>
        <begin position="1"/>
        <end position="18"/>
    </location>
</feature>
<proteinExistence type="predicted"/>
<dbReference type="SUPFAM" id="SSF53474">
    <property type="entry name" value="alpha/beta-Hydrolases"/>
    <property type="match status" value="1"/>
</dbReference>
<sequence>MLVLQVLLILLFYFIIDTNETPVKVPNVFRRHSLLMDPRMSANLKKSGASANIKTVASANIANENNVLKSAIISEPNTVITQSREPLHQQAGAFNARPDLGNRQSLRRRTLLQEVEQSFHFKSTDDMISKFELEENGVYSKDSAIYMEKLKPTLLDAYIPYLPKEQLVNRDNVIIIDDKLEPKQVRGVVLKKPGELTISFRGTSSTDDIKSDLKVLPAAYEQTDSKVHAGFYNMHKEYIDQVTESVAKLMAQEPGSIKKITLTGHSLGGTLAVLAALHIKSIPNMPRVKIVTFGQPPIGDKAFANHVNHEFPGDQYLRVKQKGDPLNANVKLFGNGVTGKRRIKLVQAGKKVYVEGFGHSFQKHIKNDREQFVNSG</sequence>
<protein>
    <submittedName>
        <fullName evidence="3">Lipase, class 3 domain-containing protein</fullName>
    </submittedName>
</protein>
<dbReference type="GO" id="GO:0006629">
    <property type="term" value="P:lipid metabolic process"/>
    <property type="evidence" value="ECO:0007669"/>
    <property type="project" value="InterPro"/>
</dbReference>
<dbReference type="PANTHER" id="PTHR45856">
    <property type="entry name" value="ALPHA/BETA-HYDROLASES SUPERFAMILY PROTEIN"/>
    <property type="match status" value="1"/>
</dbReference>
<dbReference type="InterPro" id="IPR029058">
    <property type="entry name" value="AB_hydrolase_fold"/>
</dbReference>
<dbReference type="EMBL" id="KE560904">
    <property type="protein sequence ID" value="EPZ34893.1"/>
    <property type="molecule type" value="Genomic_DNA"/>
</dbReference>
<organism evidence="3 4">
    <name type="scientific">Rozella allomycis (strain CSF55)</name>
    <dbReference type="NCBI Taxonomy" id="988480"/>
    <lineage>
        <taxon>Eukaryota</taxon>
        <taxon>Fungi</taxon>
        <taxon>Fungi incertae sedis</taxon>
        <taxon>Cryptomycota</taxon>
        <taxon>Cryptomycota incertae sedis</taxon>
        <taxon>Rozella</taxon>
    </lineage>
</organism>
<dbReference type="CDD" id="cd00519">
    <property type="entry name" value="Lipase_3"/>
    <property type="match status" value="1"/>
</dbReference>
<evidence type="ECO:0000313" key="4">
    <source>
        <dbReference type="Proteomes" id="UP000030755"/>
    </source>
</evidence>
<dbReference type="Pfam" id="PF01764">
    <property type="entry name" value="Lipase_3"/>
    <property type="match status" value="1"/>
</dbReference>
<dbReference type="InterPro" id="IPR002921">
    <property type="entry name" value="Fungal_lipase-type"/>
</dbReference>
<evidence type="ECO:0000313" key="3">
    <source>
        <dbReference type="EMBL" id="EPZ34893.1"/>
    </source>
</evidence>
<feature type="chain" id="PRO_5001705689" evidence="1">
    <location>
        <begin position="19"/>
        <end position="376"/>
    </location>
</feature>
<feature type="domain" description="Fungal lipase-type" evidence="2">
    <location>
        <begin position="198"/>
        <end position="326"/>
    </location>
</feature>